<dbReference type="OrthoDB" id="444255at2759"/>
<keyword evidence="4" id="KW-0472">Membrane</keyword>
<organism evidence="6 7">
    <name type="scientific">Candida viswanathii</name>
    <dbReference type="NCBI Taxonomy" id="5486"/>
    <lineage>
        <taxon>Eukaryota</taxon>
        <taxon>Fungi</taxon>
        <taxon>Dikarya</taxon>
        <taxon>Ascomycota</taxon>
        <taxon>Saccharomycotina</taxon>
        <taxon>Pichiomycetes</taxon>
        <taxon>Debaryomycetaceae</taxon>
        <taxon>Candida/Lodderomyces clade</taxon>
        <taxon>Candida</taxon>
    </lineage>
</organism>
<keyword evidence="7" id="KW-1185">Reference proteome</keyword>
<sequence length="803" mass="94255">MPDYKLLRNVFLAVAFLNICYLLKTSRIDTPVLEHLGAGQYAASYESYFEQKLGFGSKEDSDSLSPQQKIMRLLCRVQDNRDNEYWLANTTMEYPAVSLNPGDFLPPREEGQTTWQNNPLLYYEPRFTLAVYLDELRHQLETLNPENDKDKDHLIKLPFAWSDWVDLTALNEEISKPMDKKLGCEWLQKYANKKTRFPDFCKNLNNITDEELEQLGFRREQLPGFVVNKSPMNKATHKPVLMQGKSYLLTHQENPLSIIFLTPNGTYEAQIAEKRERIVDGDLFERFLTRRGIDANHLDTTMLIAFNPQEEFRKLTSIVEPRPLDLADDVHNVTSITKTKSDSSITRQIHLAPEYFHYGQADVDRQIAAYEERLENVEKAITDELAFDGDVIRANKLTRHESNHYKGLKYCNSFTAANEPTYYKLATLRKTKINLDTGWHYEWRFFNGAMKYLKDDSWTFAQLEIREQIILDRLLRNWFRFAETKGIVSWIAHGPLLSWYWDGLMFPYDIDIDLQMPSSELNRLALNYNMTLVIEDLTEGYGKYLIDCSTFLHHRNVPGRDNYIDARFIDIDTGSYIDITGVGINDEKPPKEYESYIEEKKSKEKPVELYMDRRKHWLTYEKINPLRYSLLGGVPVLVPNDIMSMLKHEYKNGITSYFFQGYYYVPSMRLWIEESQLLPIFKAEDYESPTDEQRQANIIELVKNMDFDTKLRLLEANKHILIEYYLTQKATGLHEIEKRVMLDESLENLILNLEGIDEYNHLTAKFALTTPLRKSLFDYEYFGRFKYMPARKYAKEAAQNKNT</sequence>
<dbReference type="InterPro" id="IPR009644">
    <property type="entry name" value="FKTN/MNN4/W02B3.4-1"/>
</dbReference>
<dbReference type="EMBL" id="QLNQ01000026">
    <property type="protein sequence ID" value="RCK61002.1"/>
    <property type="molecule type" value="Genomic_DNA"/>
</dbReference>
<evidence type="ECO:0000313" key="7">
    <source>
        <dbReference type="Proteomes" id="UP000253472"/>
    </source>
</evidence>
<dbReference type="PANTHER" id="PTHR15407:SF28">
    <property type="entry name" value="RIBITOL-5-PHOSPHATE TRANSFERASE FKTN"/>
    <property type="match status" value="1"/>
</dbReference>
<feature type="domain" description="LicD/FKTN/FKRP nucleotidyltransferase" evidence="5">
    <location>
        <begin position="483"/>
        <end position="604"/>
    </location>
</feature>
<dbReference type="InterPro" id="IPR007074">
    <property type="entry name" value="LicD/FKTN/FKRP_NTP_transf"/>
</dbReference>
<dbReference type="Proteomes" id="UP000253472">
    <property type="component" value="Unassembled WGS sequence"/>
</dbReference>
<comment type="caution">
    <text evidence="6">The sequence shown here is derived from an EMBL/GenBank/DDBJ whole genome shotgun (WGS) entry which is preliminary data.</text>
</comment>
<dbReference type="STRING" id="5486.A0A367Y7H7"/>
<evidence type="ECO:0000259" key="5">
    <source>
        <dbReference type="Pfam" id="PF04991"/>
    </source>
</evidence>
<evidence type="ECO:0000313" key="6">
    <source>
        <dbReference type="EMBL" id="RCK61002.1"/>
    </source>
</evidence>
<keyword evidence="3" id="KW-1133">Transmembrane helix</keyword>
<gene>
    <name evidence="6" type="primary">MNN4_4</name>
    <name evidence="6" type="ORF">Cantr_08387</name>
</gene>
<protein>
    <submittedName>
        <fullName evidence="6">Protein MNN4</fullName>
    </submittedName>
</protein>
<comment type="subcellular location">
    <subcellularLocation>
        <location evidence="1">Membrane</location>
        <topology evidence="1">Single-pass membrane protein</topology>
    </subcellularLocation>
</comment>
<evidence type="ECO:0000256" key="4">
    <source>
        <dbReference type="ARBA" id="ARBA00023136"/>
    </source>
</evidence>
<dbReference type="Pfam" id="PF04991">
    <property type="entry name" value="LicD"/>
    <property type="match status" value="1"/>
</dbReference>
<dbReference type="GO" id="GO:0016020">
    <property type="term" value="C:membrane"/>
    <property type="evidence" value="ECO:0007669"/>
    <property type="project" value="UniProtKB-SubCell"/>
</dbReference>
<evidence type="ECO:0000256" key="3">
    <source>
        <dbReference type="ARBA" id="ARBA00022989"/>
    </source>
</evidence>
<dbReference type="AlphaFoldDB" id="A0A367Y7H7"/>
<keyword evidence="2" id="KW-0812">Transmembrane</keyword>
<name>A0A367Y7H7_9ASCO</name>
<reference evidence="6 7" key="1">
    <citation type="submission" date="2018-06" db="EMBL/GenBank/DDBJ databases">
        <title>Whole genome sequencing of Candida tropicalis (genome annotated by CSBL at Korea University).</title>
        <authorList>
            <person name="Ahn J."/>
        </authorList>
    </citation>
    <scope>NUCLEOTIDE SEQUENCE [LARGE SCALE GENOMIC DNA]</scope>
    <source>
        <strain evidence="6 7">ATCC 20962</strain>
    </source>
</reference>
<dbReference type="GO" id="GO:0009100">
    <property type="term" value="P:glycoprotein metabolic process"/>
    <property type="evidence" value="ECO:0007669"/>
    <property type="project" value="UniProtKB-ARBA"/>
</dbReference>
<proteinExistence type="predicted"/>
<dbReference type="PANTHER" id="PTHR15407">
    <property type="entry name" value="FUKUTIN-RELATED"/>
    <property type="match status" value="1"/>
</dbReference>
<evidence type="ECO:0000256" key="2">
    <source>
        <dbReference type="ARBA" id="ARBA00022692"/>
    </source>
</evidence>
<accession>A0A367Y7H7</accession>
<evidence type="ECO:0000256" key="1">
    <source>
        <dbReference type="ARBA" id="ARBA00004167"/>
    </source>
</evidence>